<accession>A0A3N4JRV9</accession>
<evidence type="ECO:0000313" key="1">
    <source>
        <dbReference type="EMBL" id="RPB01066.1"/>
    </source>
</evidence>
<gene>
    <name evidence="1" type="ORF">L873DRAFT_731257</name>
</gene>
<protein>
    <submittedName>
        <fullName evidence="1">Uncharacterized protein</fullName>
    </submittedName>
</protein>
<sequence length="140" mass="15817">MPSLVTYQFPFQPKNINQQRKTYIQAPFRLFLTCPHFSPPVHTSPGPPQGPDNNPQTLLITTISSGMFQQKQHLRHHSLPPFIKYYLTYVPISDFPAGDILSLDFASSVLQCSIHHGALILSVSDQLEFCLLFFVDSTLT</sequence>
<dbReference type="AlphaFoldDB" id="A0A3N4JRV9"/>
<name>A0A3N4JRV9_9PEZI</name>
<evidence type="ECO:0000313" key="2">
    <source>
        <dbReference type="Proteomes" id="UP000276215"/>
    </source>
</evidence>
<dbReference type="EMBL" id="ML120376">
    <property type="protein sequence ID" value="RPB01066.1"/>
    <property type="molecule type" value="Genomic_DNA"/>
</dbReference>
<dbReference type="Proteomes" id="UP000276215">
    <property type="component" value="Unassembled WGS sequence"/>
</dbReference>
<proteinExistence type="predicted"/>
<reference evidence="1 2" key="1">
    <citation type="journal article" date="2018" name="Nat. Ecol. Evol.">
        <title>Pezizomycetes genomes reveal the molecular basis of ectomycorrhizal truffle lifestyle.</title>
        <authorList>
            <person name="Murat C."/>
            <person name="Payen T."/>
            <person name="Noel B."/>
            <person name="Kuo A."/>
            <person name="Morin E."/>
            <person name="Chen J."/>
            <person name="Kohler A."/>
            <person name="Krizsan K."/>
            <person name="Balestrini R."/>
            <person name="Da Silva C."/>
            <person name="Montanini B."/>
            <person name="Hainaut M."/>
            <person name="Levati E."/>
            <person name="Barry K.W."/>
            <person name="Belfiori B."/>
            <person name="Cichocki N."/>
            <person name="Clum A."/>
            <person name="Dockter R.B."/>
            <person name="Fauchery L."/>
            <person name="Guy J."/>
            <person name="Iotti M."/>
            <person name="Le Tacon F."/>
            <person name="Lindquist E.A."/>
            <person name="Lipzen A."/>
            <person name="Malagnac F."/>
            <person name="Mello A."/>
            <person name="Molinier V."/>
            <person name="Miyauchi S."/>
            <person name="Poulain J."/>
            <person name="Riccioni C."/>
            <person name="Rubini A."/>
            <person name="Sitrit Y."/>
            <person name="Splivallo R."/>
            <person name="Traeger S."/>
            <person name="Wang M."/>
            <person name="Zifcakova L."/>
            <person name="Wipf D."/>
            <person name="Zambonelli A."/>
            <person name="Paolocci F."/>
            <person name="Nowrousian M."/>
            <person name="Ottonello S."/>
            <person name="Baldrian P."/>
            <person name="Spatafora J.W."/>
            <person name="Henrissat B."/>
            <person name="Nagy L.G."/>
            <person name="Aury J.M."/>
            <person name="Wincker P."/>
            <person name="Grigoriev I.V."/>
            <person name="Bonfante P."/>
            <person name="Martin F.M."/>
        </authorList>
    </citation>
    <scope>NUCLEOTIDE SEQUENCE [LARGE SCALE GENOMIC DNA]</scope>
    <source>
        <strain evidence="1 2">120613-1</strain>
    </source>
</reference>
<organism evidence="1 2">
    <name type="scientific">Choiromyces venosus 120613-1</name>
    <dbReference type="NCBI Taxonomy" id="1336337"/>
    <lineage>
        <taxon>Eukaryota</taxon>
        <taxon>Fungi</taxon>
        <taxon>Dikarya</taxon>
        <taxon>Ascomycota</taxon>
        <taxon>Pezizomycotina</taxon>
        <taxon>Pezizomycetes</taxon>
        <taxon>Pezizales</taxon>
        <taxon>Tuberaceae</taxon>
        <taxon>Choiromyces</taxon>
    </lineage>
</organism>
<keyword evidence="2" id="KW-1185">Reference proteome</keyword>